<dbReference type="EC" id="2.1.1.63" evidence="3"/>
<keyword evidence="8" id="KW-0234">DNA repair</keyword>
<keyword evidence="11" id="KW-0862">Zinc</keyword>
<comment type="catalytic activity">
    <reaction evidence="1">
        <text>a 4-O-methyl-thymidine in DNA + L-cysteinyl-[protein] = a thymidine in DNA + S-methyl-L-cysteinyl-[protein]</text>
        <dbReference type="Rhea" id="RHEA:53428"/>
        <dbReference type="Rhea" id="RHEA-COMP:10131"/>
        <dbReference type="Rhea" id="RHEA-COMP:10132"/>
        <dbReference type="Rhea" id="RHEA-COMP:13555"/>
        <dbReference type="Rhea" id="RHEA-COMP:13556"/>
        <dbReference type="ChEBI" id="CHEBI:29950"/>
        <dbReference type="ChEBI" id="CHEBI:82612"/>
        <dbReference type="ChEBI" id="CHEBI:137386"/>
        <dbReference type="ChEBI" id="CHEBI:137387"/>
        <dbReference type="EC" id="2.1.1.63"/>
    </reaction>
</comment>
<feature type="binding site" evidence="11">
    <location>
        <position position="71"/>
    </location>
    <ligand>
        <name>Zn(2+)</name>
        <dbReference type="ChEBI" id="CHEBI:29105"/>
    </ligand>
</feature>
<dbReference type="Pfam" id="PF01035">
    <property type="entry name" value="DNA_binding_1"/>
    <property type="match status" value="1"/>
</dbReference>
<sequence>MLFQLPNHETLYEALVARDPSYDGRAYVGVTSTGVFCRLTCPARKPKPENCRFFDTVSACIEAGFRPCNRCHPLAPTAKADPAIEILLDALEKNPGYRWKEDTLITRGFDPSTVRRTFKRHFGMTFLEMARLSRIRNGFETLSRGGRVIDAQIDANFDSPSGFRTAFARLLGQSPSSLMEGGLLRADWIETPIGAMIAVSDKSTLHLLEFADRKGLPTELKKLRRLSKGGLGIGRYGPTNQIEAELAAYFRAESAKFDVPLAFHGSAFTRSVWEVLRQIPVGKICSYSDIAKAVGKPSATRGVARANGANQIALVIPCHRVVGADGSLTGYGGGLWRKQYLIELERRFTVSAKAKK</sequence>
<dbReference type="PIRSF" id="PIRSF000409">
    <property type="entry name" value="Ada"/>
    <property type="match status" value="1"/>
</dbReference>
<dbReference type="AlphaFoldDB" id="A0A4R3JG70"/>
<dbReference type="InterPro" id="IPR036388">
    <property type="entry name" value="WH-like_DNA-bd_sf"/>
</dbReference>
<dbReference type="GO" id="GO:0008270">
    <property type="term" value="F:zinc ion binding"/>
    <property type="evidence" value="ECO:0007669"/>
    <property type="project" value="InterPro"/>
</dbReference>
<dbReference type="SUPFAM" id="SSF46767">
    <property type="entry name" value="Methylated DNA-protein cysteine methyltransferase, C-terminal domain"/>
    <property type="match status" value="1"/>
</dbReference>
<feature type="binding site" evidence="11">
    <location>
        <position position="37"/>
    </location>
    <ligand>
        <name>Zn(2+)</name>
        <dbReference type="ChEBI" id="CHEBI:29105"/>
    </ligand>
</feature>
<dbReference type="InterPro" id="IPR001497">
    <property type="entry name" value="MethylDNA_cys_MeTrfase_AS"/>
</dbReference>
<evidence type="ECO:0000256" key="11">
    <source>
        <dbReference type="PIRSR" id="PIRSR000409-3"/>
    </source>
</evidence>
<feature type="active site" description="Nucleophile; methyl group acceptor from either O6-methylguanine or O4-methylthymine" evidence="10">
    <location>
        <position position="318"/>
    </location>
</feature>
<dbReference type="SUPFAM" id="SSF53155">
    <property type="entry name" value="Methylated DNA-protein cysteine methyltransferase domain"/>
    <property type="match status" value="1"/>
</dbReference>
<dbReference type="Gene3D" id="1.10.10.60">
    <property type="entry name" value="Homeodomain-like"/>
    <property type="match status" value="1"/>
</dbReference>
<comment type="cofactor">
    <cofactor evidence="11">
        <name>Zn(2+)</name>
        <dbReference type="ChEBI" id="CHEBI:29105"/>
    </cofactor>
    <text evidence="11">Binds 1 zinc ion per subunit.</text>
</comment>
<dbReference type="InterPro" id="IPR035451">
    <property type="entry name" value="Ada-like_dom_sf"/>
</dbReference>
<accession>A0A4R3JG70</accession>
<evidence type="ECO:0000256" key="5">
    <source>
        <dbReference type="ARBA" id="ARBA00022679"/>
    </source>
</evidence>
<gene>
    <name evidence="13" type="ORF">EDD55_101198</name>
</gene>
<evidence type="ECO:0000256" key="8">
    <source>
        <dbReference type="ARBA" id="ARBA00023204"/>
    </source>
</evidence>
<evidence type="ECO:0000259" key="12">
    <source>
        <dbReference type="PROSITE" id="PS01124"/>
    </source>
</evidence>
<dbReference type="PANTHER" id="PTHR10815:SF5">
    <property type="entry name" value="METHYLATED-DNA--PROTEIN-CYSTEINE METHYLTRANSFERASE"/>
    <property type="match status" value="1"/>
</dbReference>
<feature type="active site" description="Nucleophile; methyl group acceptor from methylphosphotriester" evidence="10">
    <location>
        <position position="37"/>
    </location>
</feature>
<dbReference type="GO" id="GO:0043565">
    <property type="term" value="F:sequence-specific DNA binding"/>
    <property type="evidence" value="ECO:0007669"/>
    <property type="project" value="InterPro"/>
</dbReference>
<dbReference type="Proteomes" id="UP000295304">
    <property type="component" value="Unassembled WGS sequence"/>
</dbReference>
<dbReference type="GO" id="GO:0006281">
    <property type="term" value="P:DNA repair"/>
    <property type="evidence" value="ECO:0007669"/>
    <property type="project" value="UniProtKB-KW"/>
</dbReference>
<proteinExistence type="inferred from homology"/>
<evidence type="ECO:0000256" key="4">
    <source>
        <dbReference type="ARBA" id="ARBA00022603"/>
    </source>
</evidence>
<feature type="binding site" evidence="11">
    <location>
        <position position="68"/>
    </location>
    <ligand>
        <name>Zn(2+)</name>
        <dbReference type="ChEBI" id="CHEBI:29105"/>
    </ligand>
</feature>
<keyword evidence="6" id="KW-0227">DNA damage</keyword>
<dbReference type="SUPFAM" id="SSF57884">
    <property type="entry name" value="Ada DNA repair protein, N-terminal domain (N-Ada 10)"/>
    <property type="match status" value="1"/>
</dbReference>
<evidence type="ECO:0000313" key="13">
    <source>
        <dbReference type="EMBL" id="TCS64867.1"/>
    </source>
</evidence>
<dbReference type="GO" id="GO:0003908">
    <property type="term" value="F:methylated-DNA-[protein]-cysteine S-methyltransferase activity"/>
    <property type="evidence" value="ECO:0007669"/>
    <property type="project" value="UniProtKB-EC"/>
</dbReference>
<dbReference type="OrthoDB" id="9802228at2"/>
<name>A0A4R3JG70_9PROT</name>
<evidence type="ECO:0000256" key="1">
    <source>
        <dbReference type="ARBA" id="ARBA00001286"/>
    </source>
</evidence>
<reference evidence="13 14" key="1">
    <citation type="submission" date="2019-03" db="EMBL/GenBank/DDBJ databases">
        <title>Genomic Encyclopedia of Type Strains, Phase IV (KMG-IV): sequencing the most valuable type-strain genomes for metagenomic binning, comparative biology and taxonomic classification.</title>
        <authorList>
            <person name="Goeker M."/>
        </authorList>
    </citation>
    <scope>NUCLEOTIDE SEQUENCE [LARGE SCALE GENOMIC DNA]</scope>
    <source>
        <strain evidence="13 14">DSM 101688</strain>
    </source>
</reference>
<keyword evidence="7" id="KW-0010">Activator</keyword>
<dbReference type="GO" id="GO:0032259">
    <property type="term" value="P:methylation"/>
    <property type="evidence" value="ECO:0007669"/>
    <property type="project" value="UniProtKB-KW"/>
</dbReference>
<dbReference type="InterPro" id="IPR004026">
    <property type="entry name" value="Ada_DNA_repair_Zn-bd"/>
</dbReference>
<dbReference type="InterPro" id="IPR018060">
    <property type="entry name" value="HTH_AraC"/>
</dbReference>
<organism evidence="13 14">
    <name type="scientific">Varunaivibrio sulfuroxidans</name>
    <dbReference type="NCBI Taxonomy" id="1773489"/>
    <lineage>
        <taxon>Bacteria</taxon>
        <taxon>Pseudomonadati</taxon>
        <taxon>Pseudomonadota</taxon>
        <taxon>Alphaproteobacteria</taxon>
        <taxon>Rhodospirillales</taxon>
        <taxon>Magnetovibrionaceae</taxon>
        <taxon>Varunaivibrio</taxon>
    </lineage>
</organism>
<dbReference type="FunFam" id="1.10.10.10:FF:000214">
    <property type="entry name" value="Methylated-DNA--protein-cysteine methyltransferase"/>
    <property type="match status" value="1"/>
</dbReference>
<protein>
    <recommendedName>
        <fullName evidence="3">methylated-DNA--[protein]-cysteine S-methyltransferase</fullName>
        <ecNumber evidence="3">2.1.1.63</ecNumber>
    </recommendedName>
</protein>
<dbReference type="InterPro" id="IPR036631">
    <property type="entry name" value="MGMT_N_sf"/>
</dbReference>
<dbReference type="SMART" id="SM00342">
    <property type="entry name" value="HTH_ARAC"/>
    <property type="match status" value="1"/>
</dbReference>
<comment type="catalytic activity">
    <reaction evidence="9">
        <text>a 6-O-methyl-2'-deoxyguanosine in DNA + L-cysteinyl-[protein] = S-methyl-L-cysteinyl-[protein] + a 2'-deoxyguanosine in DNA</text>
        <dbReference type="Rhea" id="RHEA:24000"/>
        <dbReference type="Rhea" id="RHEA-COMP:10131"/>
        <dbReference type="Rhea" id="RHEA-COMP:10132"/>
        <dbReference type="Rhea" id="RHEA-COMP:11367"/>
        <dbReference type="Rhea" id="RHEA-COMP:11368"/>
        <dbReference type="ChEBI" id="CHEBI:29950"/>
        <dbReference type="ChEBI" id="CHEBI:82612"/>
        <dbReference type="ChEBI" id="CHEBI:85445"/>
        <dbReference type="ChEBI" id="CHEBI:85448"/>
        <dbReference type="EC" id="2.1.1.63"/>
    </reaction>
</comment>
<dbReference type="PANTHER" id="PTHR10815">
    <property type="entry name" value="METHYLATED-DNA--PROTEIN-CYSTEINE METHYLTRANSFERASE"/>
    <property type="match status" value="1"/>
</dbReference>
<dbReference type="InterPro" id="IPR036217">
    <property type="entry name" value="MethylDNA_cys_MeTrfase_DNAb"/>
</dbReference>
<dbReference type="CDD" id="cd06445">
    <property type="entry name" value="ATase"/>
    <property type="match status" value="1"/>
</dbReference>
<dbReference type="Pfam" id="PF12833">
    <property type="entry name" value="HTH_18"/>
    <property type="match status" value="1"/>
</dbReference>
<dbReference type="PROSITE" id="PS00374">
    <property type="entry name" value="MGMT"/>
    <property type="match status" value="1"/>
</dbReference>
<keyword evidence="11" id="KW-0479">Metal-binding</keyword>
<feature type="domain" description="HTH araC/xylS-type" evidence="12">
    <location>
        <begin position="81"/>
        <end position="181"/>
    </location>
</feature>
<comment type="caution">
    <text evidence="13">The sequence shown here is derived from an EMBL/GenBank/DDBJ whole genome shotgun (WGS) entry which is preliminary data.</text>
</comment>
<dbReference type="NCBIfam" id="TIGR00589">
    <property type="entry name" value="ogt"/>
    <property type="match status" value="1"/>
</dbReference>
<evidence type="ECO:0000256" key="6">
    <source>
        <dbReference type="ARBA" id="ARBA00022763"/>
    </source>
</evidence>
<evidence type="ECO:0000256" key="9">
    <source>
        <dbReference type="ARBA" id="ARBA00049348"/>
    </source>
</evidence>
<feature type="binding site" evidence="11">
    <location>
        <position position="41"/>
    </location>
    <ligand>
        <name>Zn(2+)</name>
        <dbReference type="ChEBI" id="CHEBI:29105"/>
    </ligand>
</feature>
<comment type="similarity">
    <text evidence="2">Belongs to the MGMT family.</text>
</comment>
<dbReference type="Pfam" id="PF02805">
    <property type="entry name" value="Ada_Zn_binding"/>
    <property type="match status" value="1"/>
</dbReference>
<dbReference type="EMBL" id="SLZW01000001">
    <property type="protein sequence ID" value="TCS64867.1"/>
    <property type="molecule type" value="Genomic_DNA"/>
</dbReference>
<evidence type="ECO:0000256" key="7">
    <source>
        <dbReference type="ARBA" id="ARBA00023159"/>
    </source>
</evidence>
<dbReference type="Gene3D" id="3.40.10.10">
    <property type="entry name" value="DNA Methylphosphotriester Repair Domain"/>
    <property type="match status" value="1"/>
</dbReference>
<dbReference type="GO" id="GO:0003700">
    <property type="term" value="F:DNA-binding transcription factor activity"/>
    <property type="evidence" value="ECO:0007669"/>
    <property type="project" value="InterPro"/>
</dbReference>
<dbReference type="Gene3D" id="1.10.10.10">
    <property type="entry name" value="Winged helix-like DNA-binding domain superfamily/Winged helix DNA-binding domain"/>
    <property type="match status" value="1"/>
</dbReference>
<evidence type="ECO:0000313" key="14">
    <source>
        <dbReference type="Proteomes" id="UP000295304"/>
    </source>
</evidence>
<dbReference type="Gene3D" id="3.30.160.70">
    <property type="entry name" value="Methylated DNA-protein cysteine methyltransferase domain"/>
    <property type="match status" value="1"/>
</dbReference>
<dbReference type="InterPro" id="IPR016221">
    <property type="entry name" value="Bifunct_regulatory_prot_Ada"/>
</dbReference>
<evidence type="ECO:0000256" key="2">
    <source>
        <dbReference type="ARBA" id="ARBA00008711"/>
    </source>
</evidence>
<dbReference type="PROSITE" id="PS01124">
    <property type="entry name" value="HTH_ARAC_FAMILY_2"/>
    <property type="match status" value="1"/>
</dbReference>
<dbReference type="InterPro" id="IPR014048">
    <property type="entry name" value="MethylDNA_cys_MeTrfase_DNA-bd"/>
</dbReference>
<keyword evidence="14" id="KW-1185">Reference proteome</keyword>
<evidence type="ECO:0000256" key="10">
    <source>
        <dbReference type="PIRSR" id="PIRSR000409-1"/>
    </source>
</evidence>
<keyword evidence="5 13" id="KW-0808">Transferase</keyword>
<evidence type="ECO:0000256" key="3">
    <source>
        <dbReference type="ARBA" id="ARBA00011918"/>
    </source>
</evidence>
<keyword evidence="4 13" id="KW-0489">Methyltransferase</keyword>